<reference evidence="3 4" key="1">
    <citation type="submission" date="2015-02" db="EMBL/GenBank/DDBJ databases">
        <title>Draft genome of a novel marine cyanobacterium (Chroococcales) isolated from South Atlantic Ocean.</title>
        <authorList>
            <person name="Rigonato J."/>
            <person name="Alvarenga D.O."/>
            <person name="Branco L.H."/>
            <person name="Varani A.M."/>
            <person name="Brandini F.P."/>
            <person name="Fiore M.F."/>
        </authorList>
    </citation>
    <scope>NUCLEOTIDE SEQUENCE [LARGE SCALE GENOMIC DNA]</scope>
    <source>
        <strain evidence="3 4">CENA595</strain>
    </source>
</reference>
<dbReference type="PANTHER" id="PTHR43391:SF86">
    <property type="entry name" value="SHORT-CHAIN DEHYDROGENASE_REDUCTASE FAMILY PROTEIN"/>
    <property type="match status" value="1"/>
</dbReference>
<comment type="caution">
    <text evidence="3">The sequence shown here is derived from an EMBL/GenBank/DDBJ whole genome shotgun (WGS) entry which is preliminary data.</text>
</comment>
<evidence type="ECO:0000256" key="1">
    <source>
        <dbReference type="ARBA" id="ARBA00006484"/>
    </source>
</evidence>
<dbReference type="GO" id="GO:0005829">
    <property type="term" value="C:cytosol"/>
    <property type="evidence" value="ECO:0007669"/>
    <property type="project" value="TreeGrafter"/>
</dbReference>
<name>A0A0D8ZV89_9CYAN</name>
<sequence>MKTAWVTGATGFWGRNVVLSLLRLDWRVVALTRSKPEELMAWARSQNKELVWQHCDLQNFFLQQLQELEPPSALFHCAAIFDSIATMMQVNVISPIGIIESVLPAMQATGEGRIGIFLGQNGRIGLPNLGYFSATQGALWTWAESQSRTLAQQGNVSLSLVFPPRAPSDLQAQLAEKLSKPPKLSTRPTADDLVKKVLLGHRRVGRRPILAGISTLLW</sequence>
<protein>
    <recommendedName>
        <fullName evidence="5">Short-chain dehydrogenase</fullName>
    </recommendedName>
</protein>
<dbReference type="PATRIC" id="fig|1618023.3.peg.2346"/>
<dbReference type="EMBL" id="JYON01000004">
    <property type="protein sequence ID" value="KJH72660.1"/>
    <property type="molecule type" value="Genomic_DNA"/>
</dbReference>
<dbReference type="AlphaFoldDB" id="A0A0D8ZV89"/>
<organism evidence="3 4">
    <name type="scientific">Aliterella atlantica CENA595</name>
    <dbReference type="NCBI Taxonomy" id="1618023"/>
    <lineage>
        <taxon>Bacteria</taxon>
        <taxon>Bacillati</taxon>
        <taxon>Cyanobacteriota</taxon>
        <taxon>Cyanophyceae</taxon>
        <taxon>Chroococcidiopsidales</taxon>
        <taxon>Aliterellaceae</taxon>
        <taxon>Aliterella</taxon>
    </lineage>
</organism>
<dbReference type="STRING" id="1618023.UH38_05970"/>
<dbReference type="GO" id="GO:0016491">
    <property type="term" value="F:oxidoreductase activity"/>
    <property type="evidence" value="ECO:0007669"/>
    <property type="project" value="UniProtKB-KW"/>
</dbReference>
<dbReference type="Proteomes" id="UP000032452">
    <property type="component" value="Unassembled WGS sequence"/>
</dbReference>
<dbReference type="InterPro" id="IPR002347">
    <property type="entry name" value="SDR_fam"/>
</dbReference>
<dbReference type="Gene3D" id="3.40.50.720">
    <property type="entry name" value="NAD(P)-binding Rossmann-like Domain"/>
    <property type="match status" value="1"/>
</dbReference>
<gene>
    <name evidence="3" type="ORF">UH38_05970</name>
</gene>
<evidence type="ECO:0008006" key="5">
    <source>
        <dbReference type="Google" id="ProtNLM"/>
    </source>
</evidence>
<dbReference type="OrthoDB" id="9789543at2"/>
<keyword evidence="4" id="KW-1185">Reference proteome</keyword>
<dbReference type="SUPFAM" id="SSF51735">
    <property type="entry name" value="NAD(P)-binding Rossmann-fold domains"/>
    <property type="match status" value="1"/>
</dbReference>
<dbReference type="InterPro" id="IPR036291">
    <property type="entry name" value="NAD(P)-bd_dom_sf"/>
</dbReference>
<dbReference type="Pfam" id="PF00106">
    <property type="entry name" value="adh_short"/>
    <property type="match status" value="1"/>
</dbReference>
<proteinExistence type="inferred from homology"/>
<evidence type="ECO:0000256" key="2">
    <source>
        <dbReference type="ARBA" id="ARBA00023002"/>
    </source>
</evidence>
<dbReference type="PANTHER" id="PTHR43391">
    <property type="entry name" value="RETINOL DEHYDROGENASE-RELATED"/>
    <property type="match status" value="1"/>
</dbReference>
<keyword evidence="2" id="KW-0560">Oxidoreductase</keyword>
<dbReference type="RefSeq" id="WP_045053720.1">
    <property type="nucleotide sequence ID" value="NZ_CAWMDP010000026.1"/>
</dbReference>
<evidence type="ECO:0000313" key="3">
    <source>
        <dbReference type="EMBL" id="KJH72660.1"/>
    </source>
</evidence>
<comment type="similarity">
    <text evidence="1">Belongs to the short-chain dehydrogenases/reductases (SDR) family.</text>
</comment>
<accession>A0A0D8ZV89</accession>
<evidence type="ECO:0000313" key="4">
    <source>
        <dbReference type="Proteomes" id="UP000032452"/>
    </source>
</evidence>